<gene>
    <name evidence="1" type="ORF">Ari01nite_65890</name>
</gene>
<dbReference type="AlphaFoldDB" id="A0A919K5I5"/>
<sequence length="107" mass="11314">MRGEPAVELAGQGLGAGQRPGPLRLGLFCRLRQSSSHVGFRIALEGLSGFLDARQLRPISVTLCNVIPVYAELRRVTNAPIRALGGGVVMLGVSSQRSISPITSYNG</sequence>
<name>A0A919K5I5_9ACTN</name>
<evidence type="ECO:0000313" key="1">
    <source>
        <dbReference type="EMBL" id="GIE99124.1"/>
    </source>
</evidence>
<proteinExistence type="predicted"/>
<dbReference type="Proteomes" id="UP000636960">
    <property type="component" value="Unassembled WGS sequence"/>
</dbReference>
<accession>A0A919K5I5</accession>
<organism evidence="1 2">
    <name type="scientific">Paractinoplanes rishiriensis</name>
    <dbReference type="NCBI Taxonomy" id="1050105"/>
    <lineage>
        <taxon>Bacteria</taxon>
        <taxon>Bacillati</taxon>
        <taxon>Actinomycetota</taxon>
        <taxon>Actinomycetes</taxon>
        <taxon>Micromonosporales</taxon>
        <taxon>Micromonosporaceae</taxon>
        <taxon>Paractinoplanes</taxon>
    </lineage>
</organism>
<reference evidence="1" key="1">
    <citation type="submission" date="2021-01" db="EMBL/GenBank/DDBJ databases">
        <title>Whole genome shotgun sequence of Actinoplanes rishiriensis NBRC 108556.</title>
        <authorList>
            <person name="Komaki H."/>
            <person name="Tamura T."/>
        </authorList>
    </citation>
    <scope>NUCLEOTIDE SEQUENCE</scope>
    <source>
        <strain evidence="1">NBRC 108556</strain>
    </source>
</reference>
<comment type="caution">
    <text evidence="1">The sequence shown here is derived from an EMBL/GenBank/DDBJ whole genome shotgun (WGS) entry which is preliminary data.</text>
</comment>
<protein>
    <submittedName>
        <fullName evidence="1">Uncharacterized protein</fullName>
    </submittedName>
</protein>
<dbReference type="EMBL" id="BOMV01000069">
    <property type="protein sequence ID" value="GIE99124.1"/>
    <property type="molecule type" value="Genomic_DNA"/>
</dbReference>
<evidence type="ECO:0000313" key="2">
    <source>
        <dbReference type="Proteomes" id="UP000636960"/>
    </source>
</evidence>
<keyword evidence="2" id="KW-1185">Reference proteome</keyword>